<comment type="similarity">
    <text evidence="3">Belongs to the WD repeat MDV1/CAF4 family.</text>
</comment>
<accession>A0A1L9T7Q3</accession>
<keyword evidence="7" id="KW-1133">Transmembrane helix</keyword>
<dbReference type="GeneID" id="63765925"/>
<dbReference type="CDD" id="cd00200">
    <property type="entry name" value="WD40"/>
    <property type="match status" value="1"/>
</dbReference>
<evidence type="ECO:0000256" key="6">
    <source>
        <dbReference type="PROSITE-ProRule" id="PRU00221"/>
    </source>
</evidence>
<dbReference type="SUPFAM" id="SSF50978">
    <property type="entry name" value="WD40 repeat-like"/>
    <property type="match status" value="1"/>
</dbReference>
<organism evidence="8 9">
    <name type="scientific">Aspergillus sydowii CBS 593.65</name>
    <dbReference type="NCBI Taxonomy" id="1036612"/>
    <lineage>
        <taxon>Eukaryota</taxon>
        <taxon>Fungi</taxon>
        <taxon>Dikarya</taxon>
        <taxon>Ascomycota</taxon>
        <taxon>Pezizomycotina</taxon>
        <taxon>Eurotiomycetes</taxon>
        <taxon>Eurotiomycetidae</taxon>
        <taxon>Eurotiales</taxon>
        <taxon>Aspergillaceae</taxon>
        <taxon>Aspergillus</taxon>
        <taxon>Aspergillus subgen. Nidulantes</taxon>
    </lineage>
</organism>
<dbReference type="Pfam" id="PF00400">
    <property type="entry name" value="WD40"/>
    <property type="match status" value="4"/>
</dbReference>
<evidence type="ECO:0000256" key="7">
    <source>
        <dbReference type="SAM" id="Phobius"/>
    </source>
</evidence>
<feature type="transmembrane region" description="Helical" evidence="7">
    <location>
        <begin position="7"/>
        <end position="34"/>
    </location>
</feature>
<evidence type="ECO:0000256" key="3">
    <source>
        <dbReference type="ARBA" id="ARBA00038415"/>
    </source>
</evidence>
<evidence type="ECO:0000313" key="9">
    <source>
        <dbReference type="Proteomes" id="UP000184356"/>
    </source>
</evidence>
<feature type="repeat" description="WD" evidence="6">
    <location>
        <begin position="1458"/>
        <end position="1499"/>
    </location>
</feature>
<feature type="repeat" description="WD" evidence="6">
    <location>
        <begin position="982"/>
        <end position="1023"/>
    </location>
</feature>
<sequence length="1600" mass="177184">MADTIDLLGLVGTWVAAILALVALAGIIPAYILYRESQTGHYEALSLIDDQRHEYISKGYTLLPGKQFFRSVKVPNLTTPPRITAEDPPSQQLRIQRECDVLDREGSPSLTAWVNFANLLRAYRICPPLTGKIKISGKESLLPVHRSWILLLGLADRYGRRGDYGLFEGESSEPEWSELGRDALYGLSGILQAIRPMRSRVTFQMHSIGHMVKMPSNILADDMPLRTLFFLFLGYIPAADGSLLCTALESDETSNSRTARVVPQSLVVQTNFFYKFRILEPNEIPLRHRRLASEVGIKLPRIRQASTHKIHRDERPFGYSREDRGELDGVQYQQIYRTATDTKVWMDPSDSKAIVLALLQLKMNAHSFLCHHELEEFFERLLPVRNNRTLQHLADEGEYILQIKQDEKNSLKMAISEVLKYGTSSTRSRGRASALVALEGLVKRLCDSYRIPTWALQTMAILYLTDDDFAVRLLCKSSHVDPLAMLVIDVSGKTVHVPALAAYDEAEFTFDFAAVFKGPIGEEGPTDLSLPLWQVMLAALYGDIKWQMWSTVIPAWDLSTFHADLGRIVYIPGQSSLYGQDTLDGHMRDVASACQEITGLLRDLRADQARSKRKRSSRESSYTIDEEAGKSRSTLSLIRGFNSRFIPKFNSSERESTGEWENDGYSEASSALSLGDSWQFRSSQRSRDLYYKLSVGSQQEECFLNYDPIRIEDYPRPQTTAGRATSFDHSTNANATTHSHDLQVSNRTTAVSLLSTPPAVPQGQQGIHVLGLYNSLPTSAADPEPATGAQGHGEIDQHNLIAERCLELLSKPGVLVQNACHLASPGSTRADIDGHDIALALPPHVQYACRYWVYHLGHGQCALKDEDQVTVFLKCHLLHWLEALALMGCIYESITMTKTLLSLVDPSSLYVAAFLEDVLRFVQRTASVADTAPLQLYSAIIWLPESSLTRRMFLQQVSDCLPQLPIVESQWGAVRQRLGETVAPQSGRATSLAFSSDGKLLASGRESGAVNVWDSITGQLLRTIVGVPDDEIEVLAFSPDSTLLASAGYGGNLHGGVVQVHELKTGTKVYDLKFSTDNIGRPRAGAFQGDGTVLAVGGANGSITLWDVTSGRLTRSLDGHTQAVTALSFSVDRLLASGSHDKTAKLWNPDSGQSLRTFEGFSAPVWMVGFAADGNLRMGSIDGVVRGWNMRDGGAIQTLTTPTRNIDRNQDSRVVLSSSGKLLAVPINRHVELHDALSGETAHVVRGRWEEVALSPDDTLMAVMDENQRSIEIRELCRESKFEPTIHFMSDSMPTPYQPHELMEFSPNGRLLVSTGRDRLCLWDAATGSNIHSFSTDDVAKVLFSPDSKWLLFAAGAASYRWDVQRGLSGIKRIPSQSIGSLHFTISPDGKVLAREILGVRHVELWSIETLEPLHSFQVLHEVSDMEFSPDNKLLACGLLSGHIQRWDIDTGRPLSTLTDQTSAVTTLAFSSDSKCLASASRENKIIIWDWATGSALRTLSADTSVVELSFCNEDKFLQTDQGLFSVNDTSASVVSPANAQSQARFGLSSDGSWITRNGRNFLWLIDYRAVILKRYKSRLALTLDTGRVVVIGFKDLDSW</sequence>
<dbReference type="PROSITE" id="PS50294">
    <property type="entry name" value="WD_REPEATS_REGION"/>
    <property type="match status" value="3"/>
</dbReference>
<gene>
    <name evidence="8" type="ORF">ASPSYDRAFT_60421</name>
</gene>
<name>A0A1L9T7Q3_9EURO</name>
<dbReference type="Gene3D" id="2.130.10.10">
    <property type="entry name" value="YVTN repeat-like/Quinoprotein amine dehydrogenase"/>
    <property type="match status" value="4"/>
</dbReference>
<evidence type="ECO:0000256" key="2">
    <source>
        <dbReference type="ARBA" id="ARBA00022737"/>
    </source>
</evidence>
<keyword evidence="1 6" id="KW-0853">WD repeat</keyword>
<dbReference type="STRING" id="1036612.A0A1L9T7Q3"/>
<dbReference type="Proteomes" id="UP000184356">
    <property type="component" value="Unassembled WGS sequence"/>
</dbReference>
<dbReference type="RefSeq" id="XP_040699262.1">
    <property type="nucleotide sequence ID" value="XM_040849852.1"/>
</dbReference>
<dbReference type="PROSITE" id="PS50082">
    <property type="entry name" value="WD_REPEATS_2"/>
    <property type="match status" value="5"/>
</dbReference>
<dbReference type="InterPro" id="IPR036322">
    <property type="entry name" value="WD40_repeat_dom_sf"/>
</dbReference>
<keyword evidence="9" id="KW-1185">Reference proteome</keyword>
<keyword evidence="7" id="KW-0472">Membrane</keyword>
<evidence type="ECO:0000313" key="8">
    <source>
        <dbReference type="EMBL" id="OJJ55456.1"/>
    </source>
</evidence>
<evidence type="ECO:0000256" key="5">
    <source>
        <dbReference type="ARBA" id="ARBA00043913"/>
    </source>
</evidence>
<keyword evidence="7" id="KW-0812">Transmembrane</keyword>
<dbReference type="SMART" id="SM00320">
    <property type="entry name" value="WD40"/>
    <property type="match status" value="9"/>
</dbReference>
<dbReference type="InterPro" id="IPR015943">
    <property type="entry name" value="WD40/YVTN_repeat-like_dom_sf"/>
</dbReference>
<evidence type="ECO:0000256" key="4">
    <source>
        <dbReference type="ARBA" id="ARBA00039789"/>
    </source>
</evidence>
<dbReference type="PANTHER" id="PTHR22847:SF637">
    <property type="entry name" value="WD REPEAT DOMAIN 5B"/>
    <property type="match status" value="1"/>
</dbReference>
<proteinExistence type="inferred from homology"/>
<dbReference type="VEuPathDB" id="FungiDB:ASPSYDRAFT_60421"/>
<dbReference type="GO" id="GO:1990234">
    <property type="term" value="C:transferase complex"/>
    <property type="evidence" value="ECO:0007669"/>
    <property type="project" value="UniProtKB-ARBA"/>
</dbReference>
<reference evidence="9" key="1">
    <citation type="journal article" date="2017" name="Genome Biol.">
        <title>Comparative genomics reveals high biological diversity and specific adaptations in the industrially and medically important fungal genus Aspergillus.</title>
        <authorList>
            <person name="de Vries R.P."/>
            <person name="Riley R."/>
            <person name="Wiebenga A."/>
            <person name="Aguilar-Osorio G."/>
            <person name="Amillis S."/>
            <person name="Uchima C.A."/>
            <person name="Anderluh G."/>
            <person name="Asadollahi M."/>
            <person name="Askin M."/>
            <person name="Barry K."/>
            <person name="Battaglia E."/>
            <person name="Bayram O."/>
            <person name="Benocci T."/>
            <person name="Braus-Stromeyer S.A."/>
            <person name="Caldana C."/>
            <person name="Canovas D."/>
            <person name="Cerqueira G.C."/>
            <person name="Chen F."/>
            <person name="Chen W."/>
            <person name="Choi C."/>
            <person name="Clum A."/>
            <person name="Dos Santos R.A."/>
            <person name="Damasio A.R."/>
            <person name="Diallinas G."/>
            <person name="Emri T."/>
            <person name="Fekete E."/>
            <person name="Flipphi M."/>
            <person name="Freyberg S."/>
            <person name="Gallo A."/>
            <person name="Gournas C."/>
            <person name="Habgood R."/>
            <person name="Hainaut M."/>
            <person name="Harispe M.L."/>
            <person name="Henrissat B."/>
            <person name="Hilden K.S."/>
            <person name="Hope R."/>
            <person name="Hossain A."/>
            <person name="Karabika E."/>
            <person name="Karaffa L."/>
            <person name="Karanyi Z."/>
            <person name="Krasevec N."/>
            <person name="Kuo A."/>
            <person name="Kusch H."/>
            <person name="LaButti K."/>
            <person name="Lagendijk E.L."/>
            <person name="Lapidus A."/>
            <person name="Levasseur A."/>
            <person name="Lindquist E."/>
            <person name="Lipzen A."/>
            <person name="Logrieco A.F."/>
            <person name="MacCabe A."/>
            <person name="Maekelae M.R."/>
            <person name="Malavazi I."/>
            <person name="Melin P."/>
            <person name="Meyer V."/>
            <person name="Mielnichuk N."/>
            <person name="Miskei M."/>
            <person name="Molnar A.P."/>
            <person name="Mule G."/>
            <person name="Ngan C.Y."/>
            <person name="Orejas M."/>
            <person name="Orosz E."/>
            <person name="Ouedraogo J.P."/>
            <person name="Overkamp K.M."/>
            <person name="Park H.-S."/>
            <person name="Perrone G."/>
            <person name="Piumi F."/>
            <person name="Punt P.J."/>
            <person name="Ram A.F."/>
            <person name="Ramon A."/>
            <person name="Rauscher S."/>
            <person name="Record E."/>
            <person name="Riano-Pachon D.M."/>
            <person name="Robert V."/>
            <person name="Roehrig J."/>
            <person name="Ruller R."/>
            <person name="Salamov A."/>
            <person name="Salih N.S."/>
            <person name="Samson R.A."/>
            <person name="Sandor E."/>
            <person name="Sanguinetti M."/>
            <person name="Schuetze T."/>
            <person name="Sepcic K."/>
            <person name="Shelest E."/>
            <person name="Sherlock G."/>
            <person name="Sophianopoulou V."/>
            <person name="Squina F.M."/>
            <person name="Sun H."/>
            <person name="Susca A."/>
            <person name="Todd R.B."/>
            <person name="Tsang A."/>
            <person name="Unkles S.E."/>
            <person name="van de Wiele N."/>
            <person name="van Rossen-Uffink D."/>
            <person name="Oliveira J.V."/>
            <person name="Vesth T.C."/>
            <person name="Visser J."/>
            <person name="Yu J.-H."/>
            <person name="Zhou M."/>
            <person name="Andersen M.R."/>
            <person name="Archer D.B."/>
            <person name="Baker S.E."/>
            <person name="Benoit I."/>
            <person name="Brakhage A.A."/>
            <person name="Braus G.H."/>
            <person name="Fischer R."/>
            <person name="Frisvad J.C."/>
            <person name="Goldman G.H."/>
            <person name="Houbraken J."/>
            <person name="Oakley B."/>
            <person name="Pocsi I."/>
            <person name="Scazzocchio C."/>
            <person name="Seiboth B."/>
            <person name="vanKuyk P.A."/>
            <person name="Wortman J."/>
            <person name="Dyer P.S."/>
            <person name="Grigoriev I.V."/>
        </authorList>
    </citation>
    <scope>NUCLEOTIDE SEQUENCE [LARGE SCALE GENOMIC DNA]</scope>
    <source>
        <strain evidence="9">CBS 593.65</strain>
    </source>
</reference>
<dbReference type="SUPFAM" id="SSF50998">
    <property type="entry name" value="Quinoprotein alcohol dehydrogenase-like"/>
    <property type="match status" value="1"/>
</dbReference>
<dbReference type="PANTHER" id="PTHR22847">
    <property type="entry name" value="WD40 REPEAT PROTEIN"/>
    <property type="match status" value="1"/>
</dbReference>
<dbReference type="InterPro" id="IPR001680">
    <property type="entry name" value="WD40_rpt"/>
</dbReference>
<comment type="function">
    <text evidence="5">Involved in mitochondrial fission. Acts as an adapter protein required to form mitochondrial fission complexes. Formation of these complexes is required to promote constriction and fission of the mitochondrial compartment at a late step in mitochondrial division.</text>
</comment>
<protein>
    <recommendedName>
        <fullName evidence="4">Mitochondrial division protein 1</fullName>
    </recommendedName>
</protein>
<keyword evidence="2" id="KW-0677">Repeat</keyword>
<dbReference type="InterPro" id="IPR011047">
    <property type="entry name" value="Quinoprotein_ADH-like_sf"/>
</dbReference>
<dbReference type="EMBL" id="KV878592">
    <property type="protein sequence ID" value="OJJ55456.1"/>
    <property type="molecule type" value="Genomic_DNA"/>
</dbReference>
<feature type="repeat" description="WD" evidence="6">
    <location>
        <begin position="1086"/>
        <end position="1116"/>
    </location>
</feature>
<feature type="repeat" description="WD" evidence="6">
    <location>
        <begin position="1117"/>
        <end position="1157"/>
    </location>
</feature>
<feature type="repeat" description="WD" evidence="6">
    <location>
        <begin position="1423"/>
        <end position="1457"/>
    </location>
</feature>
<evidence type="ECO:0000256" key="1">
    <source>
        <dbReference type="ARBA" id="ARBA00022574"/>
    </source>
</evidence>
<dbReference type="OrthoDB" id="2963168at2759"/>